<keyword evidence="6" id="KW-1185">Reference proteome</keyword>
<comment type="subcellular location">
    <subcellularLocation>
        <location evidence="2">Gas vesicle</location>
    </subcellularLocation>
</comment>
<evidence type="ECO:0000256" key="2">
    <source>
        <dbReference type="ARBA" id="ARBA00035108"/>
    </source>
</evidence>
<sequence length="280" mass="30157">MTQAPRGETPRADGLQYAYAVVRDTGAPAAALAGVRGVAGEPVRAVVHLGLAVVAGPVPAEQFGEGPLKERLERLEWLERIARAHARVVDAAGAGTGVVPVRLATVCRGEEGLRRMLETGRERFTEALDRLDGRVEWGVKVYAAPPPPAEPTTAPTAAGSGRDYLRRRRAERRASQERWGRSEDGARQVHDALCAHAEQARLHPPQDARLSGTADRNVLNAAYLVPRAESSAFAGRVEELDRRSAGVRLELTGPWVPYSFVAPSGDDTGRAETRRERSGG</sequence>
<dbReference type="PANTHER" id="PTHR36852">
    <property type="entry name" value="PROTEIN GVPL 2"/>
    <property type="match status" value="1"/>
</dbReference>
<keyword evidence="1" id="KW-0304">Gas vesicle</keyword>
<dbReference type="Proteomes" id="UP000634229">
    <property type="component" value="Unassembled WGS sequence"/>
</dbReference>
<evidence type="ECO:0000256" key="1">
    <source>
        <dbReference type="ARBA" id="ARBA00022987"/>
    </source>
</evidence>
<feature type="region of interest" description="Disordered" evidence="4">
    <location>
        <begin position="143"/>
        <end position="185"/>
    </location>
</feature>
<protein>
    <submittedName>
        <fullName evidence="5">GvpL/GvpF family gas vesicle protein</fullName>
    </submittedName>
</protein>
<feature type="region of interest" description="Disordered" evidence="4">
    <location>
        <begin position="260"/>
        <end position="280"/>
    </location>
</feature>
<organism evidence="5 6">
    <name type="scientific">Streptomyces coffeae</name>
    <dbReference type="NCBI Taxonomy" id="621382"/>
    <lineage>
        <taxon>Bacteria</taxon>
        <taxon>Bacillati</taxon>
        <taxon>Actinomycetota</taxon>
        <taxon>Actinomycetes</taxon>
        <taxon>Kitasatosporales</taxon>
        <taxon>Streptomycetaceae</taxon>
        <taxon>Streptomyces</taxon>
    </lineage>
</organism>
<dbReference type="RefSeq" id="WP_201877382.1">
    <property type="nucleotide sequence ID" value="NZ_JAERRF010000015.1"/>
</dbReference>
<reference evidence="5 6" key="1">
    <citation type="submission" date="2021-01" db="EMBL/GenBank/DDBJ databases">
        <title>WGS of actinomycetes isolated from Thailand.</title>
        <authorList>
            <person name="Thawai C."/>
        </authorList>
    </citation>
    <scope>NUCLEOTIDE SEQUENCE [LARGE SCALE GENOMIC DNA]</scope>
    <source>
        <strain evidence="5 6">CA1R205</strain>
    </source>
</reference>
<evidence type="ECO:0000313" key="6">
    <source>
        <dbReference type="Proteomes" id="UP000634229"/>
    </source>
</evidence>
<evidence type="ECO:0000313" key="5">
    <source>
        <dbReference type="EMBL" id="MBL1099833.1"/>
    </source>
</evidence>
<comment type="caution">
    <text evidence="5">The sequence shown here is derived from an EMBL/GenBank/DDBJ whole genome shotgun (WGS) entry which is preliminary data.</text>
</comment>
<feature type="compositionally biased region" description="Basic and acidic residues" evidence="4">
    <location>
        <begin position="172"/>
        <end position="185"/>
    </location>
</feature>
<proteinExistence type="inferred from homology"/>
<name>A0ABS1NIF1_9ACTN</name>
<dbReference type="PANTHER" id="PTHR36852:SF1">
    <property type="entry name" value="PROTEIN GVPL 2"/>
    <property type="match status" value="1"/>
</dbReference>
<dbReference type="Pfam" id="PF06386">
    <property type="entry name" value="GvpL_GvpF"/>
    <property type="match status" value="1"/>
</dbReference>
<accession>A0ABS1NIF1</accession>
<feature type="compositionally biased region" description="Basic and acidic residues" evidence="4">
    <location>
        <begin position="267"/>
        <end position="280"/>
    </location>
</feature>
<gene>
    <name evidence="5" type="ORF">JK363_24815</name>
</gene>
<evidence type="ECO:0000256" key="3">
    <source>
        <dbReference type="ARBA" id="ARBA00035643"/>
    </source>
</evidence>
<dbReference type="InterPro" id="IPR009430">
    <property type="entry name" value="GvpL/GvpF"/>
</dbReference>
<dbReference type="EMBL" id="JAERRF010000015">
    <property type="protein sequence ID" value="MBL1099833.1"/>
    <property type="molecule type" value="Genomic_DNA"/>
</dbReference>
<comment type="similarity">
    <text evidence="3">Belongs to the gas vesicle GvpF/GvpL family.</text>
</comment>
<evidence type="ECO:0000256" key="4">
    <source>
        <dbReference type="SAM" id="MobiDB-lite"/>
    </source>
</evidence>